<dbReference type="InterPro" id="IPR039385">
    <property type="entry name" value="NGN_Euk"/>
</dbReference>
<feature type="domain" description="KOW" evidence="11">
    <location>
        <begin position="361"/>
        <end position="388"/>
    </location>
</feature>
<dbReference type="Pfam" id="PF23291">
    <property type="entry name" value="KOW4_SPT5"/>
    <property type="match status" value="1"/>
</dbReference>
<dbReference type="PROSITE" id="PS01108">
    <property type="entry name" value="RIBOSOMAL_L24"/>
    <property type="match status" value="1"/>
</dbReference>
<organism evidence="12 13">
    <name type="scientific">Brassica rapa subsp. trilocularis</name>
    <dbReference type="NCBI Taxonomy" id="1813537"/>
    <lineage>
        <taxon>Eukaryota</taxon>
        <taxon>Viridiplantae</taxon>
        <taxon>Streptophyta</taxon>
        <taxon>Embryophyta</taxon>
        <taxon>Tracheophyta</taxon>
        <taxon>Spermatophyta</taxon>
        <taxon>Magnoliopsida</taxon>
        <taxon>eudicotyledons</taxon>
        <taxon>Gunneridae</taxon>
        <taxon>Pentapetalae</taxon>
        <taxon>rosids</taxon>
        <taxon>malvids</taxon>
        <taxon>Brassicales</taxon>
        <taxon>Brassicaceae</taxon>
        <taxon>Brassiceae</taxon>
        <taxon>Brassica</taxon>
    </lineage>
</organism>
<evidence type="ECO:0000313" key="13">
    <source>
        <dbReference type="Proteomes" id="UP000823674"/>
    </source>
</evidence>
<evidence type="ECO:0000256" key="6">
    <source>
        <dbReference type="ARBA" id="ARBA00023159"/>
    </source>
</evidence>
<dbReference type="InterPro" id="IPR036735">
    <property type="entry name" value="NGN_dom_sf"/>
</dbReference>
<dbReference type="InterPro" id="IPR041977">
    <property type="entry name" value="KOW_Spt5_4"/>
</dbReference>
<dbReference type="SUPFAM" id="SSF50104">
    <property type="entry name" value="Translation proteins SH3-like domain"/>
    <property type="match status" value="1"/>
</dbReference>
<keyword evidence="7" id="KW-0804">Transcription</keyword>
<dbReference type="Pfam" id="PF03439">
    <property type="entry name" value="Spt5-NGN"/>
    <property type="match status" value="1"/>
</dbReference>
<dbReference type="PIRSF" id="PIRSF036945">
    <property type="entry name" value="Spt5"/>
    <property type="match status" value="1"/>
</dbReference>
<dbReference type="EMBL" id="JADBGQ010000003">
    <property type="protein sequence ID" value="KAG5404230.1"/>
    <property type="molecule type" value="Genomic_DNA"/>
</dbReference>
<comment type="subcellular location">
    <subcellularLocation>
        <location evidence="1">Nucleus</location>
    </subcellularLocation>
</comment>
<dbReference type="Pfam" id="PF23290">
    <property type="entry name" value="KOW5_SPT5"/>
    <property type="match status" value="1"/>
</dbReference>
<evidence type="ECO:0008006" key="14">
    <source>
        <dbReference type="Google" id="ProtNLM"/>
    </source>
</evidence>
<feature type="domain" description="KOW" evidence="11">
    <location>
        <begin position="877"/>
        <end position="904"/>
    </location>
</feature>
<dbReference type="InterPro" id="IPR005825">
    <property type="entry name" value="Ribosomal_uL24_CS"/>
</dbReference>
<dbReference type="Pfam" id="PF23037">
    <property type="entry name" value="KOWx_SPT5"/>
    <property type="match status" value="1"/>
</dbReference>
<feature type="region of interest" description="Disordered" evidence="9">
    <location>
        <begin position="697"/>
        <end position="808"/>
    </location>
</feature>
<dbReference type="CDD" id="cd09888">
    <property type="entry name" value="NGN_Euk"/>
    <property type="match status" value="1"/>
</dbReference>
<evidence type="ECO:0000313" key="12">
    <source>
        <dbReference type="EMBL" id="KAG5404230.1"/>
    </source>
</evidence>
<keyword evidence="8" id="KW-0539">Nucleus</keyword>
<evidence type="ECO:0000256" key="8">
    <source>
        <dbReference type="ARBA" id="ARBA00023242"/>
    </source>
</evidence>
<evidence type="ECO:0000256" key="2">
    <source>
        <dbReference type="ARBA" id="ARBA00006956"/>
    </source>
</evidence>
<keyword evidence="6" id="KW-0010">Activator</keyword>
<accession>A0ABQ7N2F2</accession>
<dbReference type="PANTHER" id="PTHR11125:SF17">
    <property type="entry name" value="TRANSCRIPTION ELONGATION FACTOR SPT5 HOMOLOG 2-RELATED"/>
    <property type="match status" value="1"/>
</dbReference>
<dbReference type="SMART" id="SM00739">
    <property type="entry name" value="KOW"/>
    <property type="match status" value="5"/>
</dbReference>
<dbReference type="CDD" id="cd06086">
    <property type="entry name" value="KOW_Spt5_6"/>
    <property type="match status" value="1"/>
</dbReference>
<dbReference type="Pfam" id="PF23038">
    <property type="entry name" value="KOW6_SPT51-2"/>
    <property type="match status" value="1"/>
</dbReference>
<dbReference type="InterPro" id="IPR057935">
    <property type="entry name" value="KOW_Spt5_6_plant"/>
</dbReference>
<dbReference type="Pfam" id="PF23287">
    <property type="entry name" value="KOW7_SPT5"/>
    <property type="match status" value="1"/>
</dbReference>
<dbReference type="PANTHER" id="PTHR11125">
    <property type="entry name" value="SUPPRESSOR OF TY 5"/>
    <property type="match status" value="1"/>
</dbReference>
<evidence type="ECO:0000256" key="5">
    <source>
        <dbReference type="ARBA" id="ARBA00023015"/>
    </source>
</evidence>
<dbReference type="InterPro" id="IPR005824">
    <property type="entry name" value="KOW"/>
</dbReference>
<dbReference type="Gene3D" id="2.30.30.30">
    <property type="match status" value="3"/>
</dbReference>
<evidence type="ECO:0000256" key="3">
    <source>
        <dbReference type="ARBA" id="ARBA00022491"/>
    </source>
</evidence>
<dbReference type="Gene3D" id="3.30.70.940">
    <property type="entry name" value="NusG, N-terminal domain"/>
    <property type="match status" value="1"/>
</dbReference>
<dbReference type="InterPro" id="IPR005100">
    <property type="entry name" value="NGN-domain"/>
</dbReference>
<evidence type="ECO:0000256" key="4">
    <source>
        <dbReference type="ARBA" id="ARBA00022737"/>
    </source>
</evidence>
<feature type="domain" description="KOW" evidence="11">
    <location>
        <begin position="598"/>
        <end position="625"/>
    </location>
</feature>
<evidence type="ECO:0000256" key="9">
    <source>
        <dbReference type="SAM" id="MobiDB-lite"/>
    </source>
</evidence>
<keyword evidence="13" id="KW-1185">Reference proteome</keyword>
<feature type="domain" description="KOW" evidence="11">
    <location>
        <begin position="209"/>
        <end position="236"/>
    </location>
</feature>
<protein>
    <recommendedName>
        <fullName evidence="14">Transcription elongation factor SPT5</fullName>
    </recommendedName>
</protein>
<comment type="similarity">
    <text evidence="2">Belongs to the SPT5 family.</text>
</comment>
<evidence type="ECO:0000256" key="1">
    <source>
        <dbReference type="ARBA" id="ARBA00004123"/>
    </source>
</evidence>
<dbReference type="CDD" id="cd06084">
    <property type="entry name" value="KOW_Spt5_4"/>
    <property type="match status" value="1"/>
</dbReference>
<name>A0ABQ7N2F2_BRACM</name>
<gene>
    <name evidence="12" type="primary">A03p019600.1_BraROA</name>
    <name evidence="12" type="ORF">IGI04_010349</name>
</gene>
<feature type="domain" description="NusG-like N-terminal" evidence="10">
    <location>
        <begin position="117"/>
        <end position="204"/>
    </location>
</feature>
<reference evidence="12 13" key="1">
    <citation type="submission" date="2021-03" db="EMBL/GenBank/DDBJ databases">
        <authorList>
            <person name="King G.J."/>
            <person name="Bancroft I."/>
            <person name="Baten A."/>
            <person name="Bloomfield J."/>
            <person name="Borpatragohain P."/>
            <person name="He Z."/>
            <person name="Irish N."/>
            <person name="Irwin J."/>
            <person name="Liu K."/>
            <person name="Mauleon R.P."/>
            <person name="Moore J."/>
            <person name="Morris R."/>
            <person name="Ostergaard L."/>
            <person name="Wang B."/>
            <person name="Wells R."/>
        </authorList>
    </citation>
    <scope>NUCLEOTIDE SEQUENCE [LARGE SCALE GENOMIC DNA]</scope>
    <source>
        <strain evidence="12">R-o-18</strain>
        <tissue evidence="12">Leaf</tissue>
    </source>
</reference>
<dbReference type="InterPro" id="IPR008991">
    <property type="entry name" value="Translation_prot_SH3-like_sf"/>
</dbReference>
<dbReference type="InterPro" id="IPR041975">
    <property type="entry name" value="KOW_Spt5_2"/>
</dbReference>
<proteinExistence type="inferred from homology"/>
<dbReference type="InterPro" id="IPR041973">
    <property type="entry name" value="KOW_Spt5_1"/>
</dbReference>
<keyword evidence="4" id="KW-0677">Repeat</keyword>
<evidence type="ECO:0000259" key="11">
    <source>
        <dbReference type="SMART" id="SM00739"/>
    </source>
</evidence>
<feature type="compositionally biased region" description="Acidic residues" evidence="9">
    <location>
        <begin position="7"/>
        <end position="27"/>
    </location>
</feature>
<dbReference type="CDD" id="cd06081">
    <property type="entry name" value="KOW_Spt5_1"/>
    <property type="match status" value="1"/>
</dbReference>
<dbReference type="InterPro" id="IPR057934">
    <property type="entry name" value="KOW_Spt5_7"/>
</dbReference>
<dbReference type="InterPro" id="IPR039659">
    <property type="entry name" value="SPT5"/>
</dbReference>
<keyword evidence="5" id="KW-0805">Transcription regulation</keyword>
<dbReference type="InterPro" id="IPR017071">
    <property type="entry name" value="TF_Spt5_eukaryote"/>
</dbReference>
<dbReference type="Proteomes" id="UP000823674">
    <property type="component" value="Chromosome A03"/>
</dbReference>
<dbReference type="SMART" id="SM00738">
    <property type="entry name" value="NGN"/>
    <property type="match status" value="1"/>
</dbReference>
<dbReference type="Pfam" id="PF23284">
    <property type="entry name" value="KOW2_Spt5"/>
    <property type="match status" value="1"/>
</dbReference>
<feature type="region of interest" description="Disordered" evidence="9">
    <location>
        <begin position="1"/>
        <end position="55"/>
    </location>
</feature>
<feature type="compositionally biased region" description="Polar residues" evidence="9">
    <location>
        <begin position="787"/>
        <end position="799"/>
    </location>
</feature>
<sequence>MAHHSDSDDEDYSYDDESEFDEEEEEEPRSSRKKRGRSNPDSHGEADLGAEDVVGRRHRHFHEPAAFRSRVGAEEYLDFMQEKYSNPRAEYDDDDDDYEEEALTEVDQQSLLPSVRDPKLWMVKCAIGREREVAVCLMQKAVDRGSDFKIKSVIALDHLQNFIYIEADMESHVKEAIKGMRNIFANHKILLVPIREMADVLSVRSKTVELARDTWVRMKLGIYKGDLAQVVDVDDVRRRVTVKLIPRIDLQLLADKQEGSVIVKKKAFVPPPRFMNVDEARELHIRVERRRDRMTGDYFENIGNMLFKDGFLYKKVSTKSISTLNVTPTFDELERFKKANENGEIDFVDMSTLFANRKKGHFMKGDEVIVIKGDLKNLKGWVEKVDEENHVLFLLTDTTKQQIRVFADHVVKSAEVTNGVTKMGEYELHDLVLLSNLSFGVIIKLDNEAIQVLKGVPGRPELAIVKHGEIKYKIEKKTTVKDRYKNVMTVKDVVRVTEGPSKGKQGPVMHIYKGVLFLHDRHNVEHAGFVCVKCSSCVLSGGSYSGADRIVDSFSRLANSKPPAPVPPSPRRFQRADLGYNSGSGGRHWSGRGGRGNDLLVGAYVRVRLGPYKGYRGRIVEVKEKTVRLEHEAKIVTGKALLYTHIVNRDAIADGNDNVATPSQYNMGSQTPMHPSRTPLHPCMTPMRDSGGLLPSATPIHSGMRTPMRDRAWNPYTPMSPPRDSWEDGNPGSWGTNLLYPPESPYSRPHEAATPGSGWDSSTPGRSYSDAGTPRDANVPSPYLPMTPSSASYLPSTPGGQPMTPGTDLDVNSPDIGGDAETWLMPGILVSVHKAGGDSHAGVIRDVLPDGSCLIARGDRGEGETVMAIQSEVRLVCPRKNERVKVVGGKHRGSLAKLIGLDGSDGIVKLDDTLDVKILDLGLLAKLAHA</sequence>
<dbReference type="Pfam" id="PF23042">
    <property type="entry name" value="KOW1_SPT5"/>
    <property type="match status" value="1"/>
</dbReference>
<evidence type="ECO:0000259" key="10">
    <source>
        <dbReference type="SMART" id="SM00738"/>
    </source>
</evidence>
<feature type="domain" description="KOW" evidence="11">
    <location>
        <begin position="487"/>
        <end position="514"/>
    </location>
</feature>
<dbReference type="InterPro" id="IPR014722">
    <property type="entry name" value="Rib_uL2_dom2"/>
</dbReference>
<comment type="caution">
    <text evidence="12">The sequence shown here is derived from an EMBL/GenBank/DDBJ whole genome shotgun (WGS) entry which is preliminary data.</text>
</comment>
<dbReference type="InterPro" id="IPR041978">
    <property type="entry name" value="KOW_Spt5_5"/>
</dbReference>
<keyword evidence="3" id="KW-0678">Repressor</keyword>
<dbReference type="InterPro" id="IPR057936">
    <property type="entry name" value="KOWx_Spt5"/>
</dbReference>
<evidence type="ECO:0000256" key="7">
    <source>
        <dbReference type="ARBA" id="ARBA00023163"/>
    </source>
</evidence>
<dbReference type="InterPro" id="IPR006645">
    <property type="entry name" value="NGN-like_dom"/>
</dbReference>